<feature type="transmembrane region" description="Helical" evidence="8">
    <location>
        <begin position="303"/>
        <end position="324"/>
    </location>
</feature>
<evidence type="ECO:0000313" key="10">
    <source>
        <dbReference type="EMBL" id="POA08667.1"/>
    </source>
</evidence>
<evidence type="ECO:0000256" key="6">
    <source>
        <dbReference type="ARBA" id="ARBA00022989"/>
    </source>
</evidence>
<dbReference type="RefSeq" id="WP_103371995.1">
    <property type="nucleotide sequence ID" value="NZ_CBCRVO010000006.1"/>
</dbReference>
<dbReference type="Proteomes" id="UP000242712">
    <property type="component" value="Unassembled WGS sequence"/>
</dbReference>
<dbReference type="GO" id="GO:0005886">
    <property type="term" value="C:plasma membrane"/>
    <property type="evidence" value="ECO:0007669"/>
    <property type="project" value="UniProtKB-SubCell"/>
</dbReference>
<accession>A0A2K4FBL2</accession>
<evidence type="ECO:0000256" key="5">
    <source>
        <dbReference type="ARBA" id="ARBA00022692"/>
    </source>
</evidence>
<comment type="subcellular location">
    <subcellularLocation>
        <location evidence="1">Cell membrane</location>
        <topology evidence="1">Multi-pass membrane protein</topology>
    </subcellularLocation>
</comment>
<feature type="domain" description="Phosphotransferase system EIIC" evidence="9">
    <location>
        <begin position="31"/>
        <end position="331"/>
    </location>
</feature>
<keyword evidence="7 8" id="KW-0472">Membrane</keyword>
<gene>
    <name evidence="10" type="ORF">CD039_08740</name>
</gene>
<dbReference type="OrthoDB" id="400429at2"/>
<dbReference type="PANTHER" id="PTHR40063">
    <property type="entry name" value="MEMBRANE PROTEIN-RELATED"/>
    <property type="match status" value="1"/>
</dbReference>
<evidence type="ECO:0000256" key="1">
    <source>
        <dbReference type="ARBA" id="ARBA00004651"/>
    </source>
</evidence>
<feature type="transmembrane region" description="Helical" evidence="8">
    <location>
        <begin position="91"/>
        <end position="115"/>
    </location>
</feature>
<keyword evidence="4" id="KW-0762">Sugar transport</keyword>
<dbReference type="EMBL" id="PPPX01000015">
    <property type="protein sequence ID" value="POA08667.1"/>
    <property type="molecule type" value="Genomic_DNA"/>
</dbReference>
<sequence length="350" mass="36788">MQMLLGGGTLLLLLVAMILFLKFAPYGKSGLEALSGAACATFLPQAFLSYVIGGIFNIEFMKQIGDNLGSLGGLAVGVLTCLKMKTNPVYAVIIGLVLYNFSLLPAFIAAYLISFGLKFIDKKVPEGLNLIVVILLAPAITYGIASLINPGITLMLEAISNAVNVVGDSNPYLLAAILGILMPITGMTPLSSMVVASFLGITGNPMAIGALTCMGASFVNFILFKRLGIGNWGTSISVGIEPLTQIDKIVQYPLQLYSVNAIVGIINGCIITFSGLIINAEGVATPIAGPIVLFGFNGPVQSIITIVVVAVNSLVWSFIFSIIIKHFNLVNIDFKSLFKGKSKGSQGSQS</sequence>
<keyword evidence="5 8" id="KW-0812">Transmembrane</keyword>
<feature type="transmembrane region" description="Helical" evidence="8">
    <location>
        <begin position="206"/>
        <end position="224"/>
    </location>
</feature>
<keyword evidence="3" id="KW-1003">Cell membrane</keyword>
<feature type="transmembrane region" description="Helical" evidence="8">
    <location>
        <begin position="33"/>
        <end position="56"/>
    </location>
</feature>
<dbReference type="AlphaFoldDB" id="A0A2K4FBL2"/>
<evidence type="ECO:0000259" key="9">
    <source>
        <dbReference type="Pfam" id="PF13303"/>
    </source>
</evidence>
<dbReference type="InterPro" id="IPR003352">
    <property type="entry name" value="PTS_EIIC"/>
</dbReference>
<feature type="transmembrane region" description="Helical" evidence="8">
    <location>
        <begin position="172"/>
        <end position="199"/>
    </location>
</feature>
<keyword evidence="11" id="KW-1185">Reference proteome</keyword>
<protein>
    <submittedName>
        <fullName evidence="10">Transcriptional regulator</fullName>
    </submittedName>
</protein>
<name>A0A2K4FBL2_9STAP</name>
<feature type="transmembrane region" description="Helical" evidence="8">
    <location>
        <begin position="127"/>
        <end position="152"/>
    </location>
</feature>
<evidence type="ECO:0000256" key="8">
    <source>
        <dbReference type="SAM" id="Phobius"/>
    </source>
</evidence>
<keyword evidence="2" id="KW-0813">Transport</keyword>
<evidence type="ECO:0000256" key="3">
    <source>
        <dbReference type="ARBA" id="ARBA00022475"/>
    </source>
</evidence>
<evidence type="ECO:0000256" key="2">
    <source>
        <dbReference type="ARBA" id="ARBA00022448"/>
    </source>
</evidence>
<evidence type="ECO:0000313" key="11">
    <source>
        <dbReference type="Proteomes" id="UP000242712"/>
    </source>
</evidence>
<evidence type="ECO:0000256" key="7">
    <source>
        <dbReference type="ARBA" id="ARBA00023136"/>
    </source>
</evidence>
<dbReference type="Pfam" id="PF13303">
    <property type="entry name" value="PTS_EIIC_2"/>
    <property type="match status" value="1"/>
</dbReference>
<comment type="caution">
    <text evidence="10">The sequence shown here is derived from an EMBL/GenBank/DDBJ whole genome shotgun (WGS) entry which is preliminary data.</text>
</comment>
<dbReference type="GeneID" id="98298432"/>
<keyword evidence="6 8" id="KW-1133">Transmembrane helix</keyword>
<reference evidence="10 11" key="1">
    <citation type="submission" date="2017-08" db="EMBL/GenBank/DDBJ databases">
        <title>Draft genome sequences of 64 type strains of genus Staph aureus.</title>
        <authorList>
            <person name="Cole K."/>
            <person name="Golubchik T."/>
            <person name="Russell J."/>
            <person name="Foster D."/>
            <person name="Llewelyn M."/>
            <person name="Wilson D."/>
            <person name="Crook D."/>
            <person name="Paul J."/>
        </authorList>
    </citation>
    <scope>NUCLEOTIDE SEQUENCE [LARGE SCALE GENOMIC DNA]</scope>
    <source>
        <strain evidence="10 11">DSM 29875</strain>
    </source>
</reference>
<proteinExistence type="predicted"/>
<organism evidence="10 11">
    <name type="scientific">Staphylococcus argensis</name>
    <dbReference type="NCBI Taxonomy" id="1607738"/>
    <lineage>
        <taxon>Bacteria</taxon>
        <taxon>Bacillati</taxon>
        <taxon>Bacillota</taxon>
        <taxon>Bacilli</taxon>
        <taxon>Bacillales</taxon>
        <taxon>Staphylococcaceae</taxon>
        <taxon>Staphylococcus</taxon>
    </lineage>
</organism>
<dbReference type="PANTHER" id="PTHR40063:SF1">
    <property type="entry name" value="MEMBRANE PROTEIN"/>
    <property type="match status" value="1"/>
</dbReference>
<dbReference type="GO" id="GO:0009401">
    <property type="term" value="P:phosphoenolpyruvate-dependent sugar phosphotransferase system"/>
    <property type="evidence" value="ECO:0007669"/>
    <property type="project" value="InterPro"/>
</dbReference>
<dbReference type="GO" id="GO:0008982">
    <property type="term" value="F:protein-N(PI)-phosphohistidine-sugar phosphotransferase activity"/>
    <property type="evidence" value="ECO:0007669"/>
    <property type="project" value="InterPro"/>
</dbReference>
<evidence type="ECO:0000256" key="4">
    <source>
        <dbReference type="ARBA" id="ARBA00022597"/>
    </source>
</evidence>